<dbReference type="Gene3D" id="1.10.150.110">
    <property type="entry name" value="DNA polymerase beta, N-terminal domain-like"/>
    <property type="match status" value="1"/>
</dbReference>
<dbReference type="InterPro" id="IPR018944">
    <property type="entry name" value="DNA_pol_lambd_fingers_domain"/>
</dbReference>
<dbReference type="GO" id="GO:0006303">
    <property type="term" value="P:double-strand break repair via nonhomologous end joining"/>
    <property type="evidence" value="ECO:0007669"/>
    <property type="project" value="TreeGrafter"/>
</dbReference>
<dbReference type="InterPro" id="IPR022312">
    <property type="entry name" value="DNA_pol_X"/>
</dbReference>
<evidence type="ECO:0000313" key="18">
    <source>
        <dbReference type="Proteomes" id="UP000276133"/>
    </source>
</evidence>
<keyword evidence="12 15" id="KW-0234">DNA repair</keyword>
<dbReference type="PANTHER" id="PTHR11276:SF42">
    <property type="entry name" value="DNA POLYMERASE BETA"/>
    <property type="match status" value="1"/>
</dbReference>
<evidence type="ECO:0000259" key="16">
    <source>
        <dbReference type="SMART" id="SM00483"/>
    </source>
</evidence>
<keyword evidence="13 15" id="KW-0539">Nucleus</keyword>
<dbReference type="GO" id="GO:0005634">
    <property type="term" value="C:nucleus"/>
    <property type="evidence" value="ECO:0007669"/>
    <property type="project" value="UniProtKB-SubCell"/>
</dbReference>
<keyword evidence="18" id="KW-1185">Reference proteome</keyword>
<dbReference type="Gene3D" id="3.30.210.10">
    <property type="entry name" value="DNA polymerase, thumb domain"/>
    <property type="match status" value="1"/>
</dbReference>
<evidence type="ECO:0000256" key="12">
    <source>
        <dbReference type="ARBA" id="ARBA00023204"/>
    </source>
</evidence>
<dbReference type="AlphaFoldDB" id="A0A3M7QZF1"/>
<keyword evidence="5 15" id="KW-0808">Transferase</keyword>
<comment type="function">
    <text evidence="15">DNA polymerase that functions in several pathways of DNA repair. Involved in base excision repair (BER) responsible for repair of lesions that give rise to abasic (AP) sites in DNA. Also contributes to DNA double-strand break repair by non-homologous end joining and homologous recombination. Has both template-dependent and template-independent (terminal transferase) DNA polymerase activities. Has also a 5'-deoxyribose-5-phosphate lyase (dRP lyase) activity.</text>
</comment>
<keyword evidence="4" id="KW-0237">DNA synthesis</keyword>
<comment type="subcellular location">
    <subcellularLocation>
        <location evidence="2 15">Nucleus</location>
    </subcellularLocation>
</comment>
<evidence type="ECO:0000256" key="10">
    <source>
        <dbReference type="ARBA" id="ARBA00022932"/>
    </source>
</evidence>
<evidence type="ECO:0000256" key="1">
    <source>
        <dbReference type="ARBA" id="ARBA00001946"/>
    </source>
</evidence>
<dbReference type="GO" id="GO:0006284">
    <property type="term" value="P:base-excision repair"/>
    <property type="evidence" value="ECO:0007669"/>
    <property type="project" value="TreeGrafter"/>
</dbReference>
<comment type="catalytic activity">
    <reaction evidence="14 15">
        <text>DNA(n) + a 2'-deoxyribonucleoside 5'-triphosphate = DNA(n+1) + diphosphate</text>
        <dbReference type="Rhea" id="RHEA:22508"/>
        <dbReference type="Rhea" id="RHEA-COMP:17339"/>
        <dbReference type="Rhea" id="RHEA-COMP:17340"/>
        <dbReference type="ChEBI" id="CHEBI:33019"/>
        <dbReference type="ChEBI" id="CHEBI:61560"/>
        <dbReference type="ChEBI" id="CHEBI:173112"/>
        <dbReference type="EC" id="2.7.7.7"/>
    </reaction>
</comment>
<accession>A0A3M7QZF1</accession>
<evidence type="ECO:0000256" key="4">
    <source>
        <dbReference type="ARBA" id="ARBA00022634"/>
    </source>
</evidence>
<comment type="caution">
    <text evidence="17">The sequence shown here is derived from an EMBL/GenBank/DDBJ whole genome shotgun (WGS) entry which is preliminary data.</text>
</comment>
<dbReference type="SUPFAM" id="SSF47802">
    <property type="entry name" value="DNA polymerase beta, N-terminal domain-like"/>
    <property type="match status" value="1"/>
</dbReference>
<dbReference type="FunFam" id="3.30.210.10:FF:000002">
    <property type="entry name" value="DNA polymerase"/>
    <property type="match status" value="1"/>
</dbReference>
<dbReference type="InterPro" id="IPR002008">
    <property type="entry name" value="DNA_pol_X_beta-like"/>
</dbReference>
<evidence type="ECO:0000256" key="15">
    <source>
        <dbReference type="RuleBase" id="RU366014"/>
    </source>
</evidence>
<keyword evidence="11" id="KW-0238">DNA-binding</keyword>
<dbReference type="SUPFAM" id="SSF81585">
    <property type="entry name" value="PsbU/PolX domain-like"/>
    <property type="match status" value="1"/>
</dbReference>
<protein>
    <recommendedName>
        <fullName evidence="15">DNA polymerase</fullName>
        <ecNumber evidence="15">2.7.7.7</ecNumber>
    </recommendedName>
</protein>
<dbReference type="PRINTS" id="PR00869">
    <property type="entry name" value="DNAPOLX"/>
</dbReference>
<evidence type="ECO:0000256" key="5">
    <source>
        <dbReference type="ARBA" id="ARBA00022679"/>
    </source>
</evidence>
<dbReference type="GO" id="GO:0046872">
    <property type="term" value="F:metal ion binding"/>
    <property type="evidence" value="ECO:0007669"/>
    <property type="project" value="UniProtKB-UniRule"/>
</dbReference>
<dbReference type="InterPro" id="IPR029398">
    <property type="entry name" value="PolB_thumb"/>
</dbReference>
<dbReference type="GO" id="GO:0003677">
    <property type="term" value="F:DNA binding"/>
    <property type="evidence" value="ECO:0007669"/>
    <property type="project" value="UniProtKB-UniRule"/>
</dbReference>
<keyword evidence="3" id="KW-0963">Cytoplasm</keyword>
<comment type="cofactor">
    <cofactor evidence="1">
        <name>Mg(2+)</name>
        <dbReference type="ChEBI" id="CHEBI:18420"/>
    </cofactor>
</comment>
<dbReference type="InterPro" id="IPR010996">
    <property type="entry name" value="HHH_MUS81"/>
</dbReference>
<proteinExistence type="inferred from homology"/>
<dbReference type="InterPro" id="IPR037160">
    <property type="entry name" value="DNA_Pol_thumb_sf"/>
</dbReference>
<dbReference type="CDD" id="cd00141">
    <property type="entry name" value="NT_POLXc"/>
    <property type="match status" value="1"/>
</dbReference>
<evidence type="ECO:0000256" key="9">
    <source>
        <dbReference type="ARBA" id="ARBA00022842"/>
    </source>
</evidence>
<evidence type="ECO:0000256" key="2">
    <source>
        <dbReference type="ARBA" id="ARBA00004123"/>
    </source>
</evidence>
<evidence type="ECO:0000256" key="13">
    <source>
        <dbReference type="ARBA" id="ARBA00023242"/>
    </source>
</evidence>
<keyword evidence="6 15" id="KW-0548">Nucleotidyltransferase</keyword>
<name>A0A3M7QZF1_BRAPC</name>
<dbReference type="STRING" id="10195.A0A3M7QZF1"/>
<gene>
    <name evidence="17" type="ORF">BpHYR1_026917</name>
</gene>
<dbReference type="PANTHER" id="PTHR11276">
    <property type="entry name" value="DNA POLYMERASE TYPE-X FAMILY MEMBER"/>
    <property type="match status" value="1"/>
</dbReference>
<evidence type="ECO:0000256" key="8">
    <source>
        <dbReference type="ARBA" id="ARBA00022763"/>
    </source>
</evidence>
<dbReference type="InterPro" id="IPR027421">
    <property type="entry name" value="DNA_pol_lamdba_lyase_dom_sf"/>
</dbReference>
<sequence>MGPRAKKVRAKETKPNEDLANILLEIGEYEKNVNLQPFKYNAYRRASQSLLECDKKIKRIEDAKILKGVGKRIGERIEEYLKTGKIDKLNEARKNNKSKILKELNRVAGIGPSHAQKLFSEGIRSLKDLKSHQDLLTHHQKIGLKYVDDFEQRIPRQEMAEIEKFLVDQIKNIDVKYTVTICGSYRRGLESSGDVDVLITHSNYVSLRYAQEQNLRTAKNLIIETKKSPEMLLKKIIDKLKKLDFITDTIAFGDSKFMGVCKVTNDYLHRRIDIRILPFDEYFCGILHMTGSDMFNQNMRKTAKERGFILNEYCLRKLDSSGRPGKALKIESEEDIFKYLEINFKRPEERY</sequence>
<dbReference type="Proteomes" id="UP000276133">
    <property type="component" value="Unassembled WGS sequence"/>
</dbReference>
<evidence type="ECO:0000256" key="7">
    <source>
        <dbReference type="ARBA" id="ARBA00022723"/>
    </source>
</evidence>
<dbReference type="Pfam" id="PF14791">
    <property type="entry name" value="DNA_pol_B_thumb"/>
    <property type="match status" value="1"/>
</dbReference>
<evidence type="ECO:0000256" key="11">
    <source>
        <dbReference type="ARBA" id="ARBA00023125"/>
    </source>
</evidence>
<dbReference type="Pfam" id="PF10391">
    <property type="entry name" value="DNA_pol_lambd_f"/>
    <property type="match status" value="1"/>
</dbReference>
<dbReference type="GO" id="GO:0003887">
    <property type="term" value="F:DNA-directed DNA polymerase activity"/>
    <property type="evidence" value="ECO:0007669"/>
    <property type="project" value="UniProtKB-UniRule"/>
</dbReference>
<dbReference type="SUPFAM" id="SSF81301">
    <property type="entry name" value="Nucleotidyltransferase"/>
    <property type="match status" value="1"/>
</dbReference>
<feature type="domain" description="DNA-directed DNA polymerase X" evidence="16">
    <location>
        <begin position="13"/>
        <end position="351"/>
    </location>
</feature>
<evidence type="ECO:0000256" key="14">
    <source>
        <dbReference type="ARBA" id="ARBA00049244"/>
    </source>
</evidence>
<comment type="similarity">
    <text evidence="15">Belongs to the DNA polymerase type-X family.</text>
</comment>
<evidence type="ECO:0000256" key="3">
    <source>
        <dbReference type="ARBA" id="ARBA00022490"/>
    </source>
</evidence>
<dbReference type="Gene3D" id="3.30.460.10">
    <property type="entry name" value="Beta Polymerase, domain 2"/>
    <property type="match status" value="1"/>
</dbReference>
<keyword evidence="7" id="KW-0479">Metal-binding</keyword>
<evidence type="ECO:0000313" key="17">
    <source>
        <dbReference type="EMBL" id="RNA16491.1"/>
    </source>
</evidence>
<dbReference type="InterPro" id="IPR002054">
    <property type="entry name" value="DNA-dir_DNA_pol_X"/>
</dbReference>
<organism evidence="17 18">
    <name type="scientific">Brachionus plicatilis</name>
    <name type="common">Marine rotifer</name>
    <name type="synonym">Brachionus muelleri</name>
    <dbReference type="NCBI Taxonomy" id="10195"/>
    <lineage>
        <taxon>Eukaryota</taxon>
        <taxon>Metazoa</taxon>
        <taxon>Spiralia</taxon>
        <taxon>Gnathifera</taxon>
        <taxon>Rotifera</taxon>
        <taxon>Eurotatoria</taxon>
        <taxon>Monogononta</taxon>
        <taxon>Pseudotrocha</taxon>
        <taxon>Ploima</taxon>
        <taxon>Brachionidae</taxon>
        <taxon>Brachionus</taxon>
    </lineage>
</organism>
<dbReference type="EC" id="2.7.7.7" evidence="15"/>
<keyword evidence="9" id="KW-0460">Magnesium</keyword>
<dbReference type="OrthoDB" id="205514at2759"/>
<dbReference type="EMBL" id="REGN01004695">
    <property type="protein sequence ID" value="RNA16491.1"/>
    <property type="molecule type" value="Genomic_DNA"/>
</dbReference>
<dbReference type="InterPro" id="IPR043519">
    <property type="entry name" value="NT_sf"/>
</dbReference>
<keyword evidence="10 15" id="KW-0239">DNA-directed DNA polymerase</keyword>
<reference evidence="17 18" key="1">
    <citation type="journal article" date="2018" name="Sci. Rep.">
        <title>Genomic signatures of local adaptation to the degree of environmental predictability in rotifers.</title>
        <authorList>
            <person name="Franch-Gras L."/>
            <person name="Hahn C."/>
            <person name="Garcia-Roger E.M."/>
            <person name="Carmona M.J."/>
            <person name="Serra M."/>
            <person name="Gomez A."/>
        </authorList>
    </citation>
    <scope>NUCLEOTIDE SEQUENCE [LARGE SCALE GENOMIC DNA]</scope>
    <source>
        <strain evidence="17">HYR1</strain>
    </source>
</reference>
<dbReference type="SMART" id="SM00483">
    <property type="entry name" value="POLXc"/>
    <property type="match status" value="1"/>
</dbReference>
<keyword evidence="8 15" id="KW-0227">DNA damage</keyword>
<dbReference type="Pfam" id="PF14716">
    <property type="entry name" value="HHH_8"/>
    <property type="match status" value="1"/>
</dbReference>
<dbReference type="Pfam" id="PF14792">
    <property type="entry name" value="DNA_pol_B_palm"/>
    <property type="match status" value="1"/>
</dbReference>
<dbReference type="PRINTS" id="PR00870">
    <property type="entry name" value="DNAPOLXBETA"/>
</dbReference>
<dbReference type="InterPro" id="IPR028207">
    <property type="entry name" value="DNA_pol_B_palm_palm"/>
</dbReference>
<dbReference type="Gene3D" id="1.10.150.20">
    <property type="entry name" value="5' to 3' exonuclease, C-terminal subdomain"/>
    <property type="match status" value="1"/>
</dbReference>
<evidence type="ECO:0000256" key="6">
    <source>
        <dbReference type="ARBA" id="ARBA00022695"/>
    </source>
</evidence>